<protein>
    <submittedName>
        <fullName evidence="1">Uncharacterized protein</fullName>
    </submittedName>
</protein>
<name>A0A432YXF1_9GAMM</name>
<dbReference type="EMBL" id="PIQA01000001">
    <property type="protein sequence ID" value="RUO67995.1"/>
    <property type="molecule type" value="Genomic_DNA"/>
</dbReference>
<evidence type="ECO:0000313" key="2">
    <source>
        <dbReference type="Proteomes" id="UP000288361"/>
    </source>
</evidence>
<organism evidence="1 2">
    <name type="scientific">Idiomarina piscisalsi</name>
    <dbReference type="NCBI Taxonomy" id="1096243"/>
    <lineage>
        <taxon>Bacteria</taxon>
        <taxon>Pseudomonadati</taxon>
        <taxon>Pseudomonadota</taxon>
        <taxon>Gammaproteobacteria</taxon>
        <taxon>Alteromonadales</taxon>
        <taxon>Idiomarinaceae</taxon>
        <taxon>Idiomarina</taxon>
    </lineage>
</organism>
<accession>A0A432YXF1</accession>
<reference evidence="1 2" key="1">
    <citation type="journal article" date="2011" name="Front. Microbiol.">
        <title>Genomic signatures of strain selection and enhancement in Bacillus atrophaeus var. globigii, a historical biowarfare simulant.</title>
        <authorList>
            <person name="Gibbons H.S."/>
            <person name="Broomall S.M."/>
            <person name="McNew L.A."/>
            <person name="Daligault H."/>
            <person name="Chapman C."/>
            <person name="Bruce D."/>
            <person name="Karavis M."/>
            <person name="Krepps M."/>
            <person name="McGregor P.A."/>
            <person name="Hong C."/>
            <person name="Park K.H."/>
            <person name="Akmal A."/>
            <person name="Feldman A."/>
            <person name="Lin J.S."/>
            <person name="Chang W.E."/>
            <person name="Higgs B.W."/>
            <person name="Demirev P."/>
            <person name="Lindquist J."/>
            <person name="Liem A."/>
            <person name="Fochler E."/>
            <person name="Read T.D."/>
            <person name="Tapia R."/>
            <person name="Johnson S."/>
            <person name="Bishop-Lilly K.A."/>
            <person name="Detter C."/>
            <person name="Han C."/>
            <person name="Sozhamannan S."/>
            <person name="Rosenzweig C.N."/>
            <person name="Skowronski E.W."/>
        </authorList>
    </citation>
    <scope>NUCLEOTIDE SEQUENCE [LARGE SCALE GENOMIC DNA]</scope>
    <source>
        <strain evidence="1 2">TPS4-2</strain>
    </source>
</reference>
<proteinExistence type="predicted"/>
<comment type="caution">
    <text evidence="1">The sequence shown here is derived from an EMBL/GenBank/DDBJ whole genome shotgun (WGS) entry which is preliminary data.</text>
</comment>
<dbReference type="Proteomes" id="UP000288361">
    <property type="component" value="Unassembled WGS sequence"/>
</dbReference>
<dbReference type="RefSeq" id="WP_126751620.1">
    <property type="nucleotide sequence ID" value="NZ_JBHUMT010000016.1"/>
</dbReference>
<sequence>MDVKQLMDASVELLFEMFSSLSVDIVFKDQTGSYDPDTGYTDGENPEVGAGILIDVEDLDDSNGLYDNLSAIAYCESGDFPASVDKSFICEIDGKEYEIAKLRKHSSGSYVEIHLRGV</sequence>
<dbReference type="AlphaFoldDB" id="A0A432YXF1"/>
<evidence type="ECO:0000313" key="1">
    <source>
        <dbReference type="EMBL" id="RUO67995.1"/>
    </source>
</evidence>
<gene>
    <name evidence="1" type="ORF">CWI73_03825</name>
</gene>